<dbReference type="Proteomes" id="UP000282613">
    <property type="component" value="Unassembled WGS sequence"/>
</dbReference>
<evidence type="ECO:0000313" key="4">
    <source>
        <dbReference type="WBParaSite" id="TASK_0000499101-mRNA-1"/>
    </source>
</evidence>
<organism evidence="4">
    <name type="scientific">Taenia asiatica</name>
    <name type="common">Asian tapeworm</name>
    <dbReference type="NCBI Taxonomy" id="60517"/>
    <lineage>
        <taxon>Eukaryota</taxon>
        <taxon>Metazoa</taxon>
        <taxon>Spiralia</taxon>
        <taxon>Lophotrochozoa</taxon>
        <taxon>Platyhelminthes</taxon>
        <taxon>Cestoda</taxon>
        <taxon>Eucestoda</taxon>
        <taxon>Cyclophyllidea</taxon>
        <taxon>Taeniidae</taxon>
        <taxon>Taenia</taxon>
    </lineage>
</organism>
<sequence length="480" mass="52330">MGITFKFPTPLEMGHNIAVIGEVGRTRYFALCIYMIPFIRSSKVANGQLISVSTYFNTIEKNQLVGSLFLASVFRFVLKLVSDFKVFDPDLPLPASPSSLTPESPVQVPVSETTPLEVTLDTSGEWEVCASTPETSSNASGFNAARNGFRTGELFICKICVKKDFFEVYLNGLCLSLSEHMIPVGWIQSVVIEGDCRIRRMLYGEAIAVEKSARHSLNSLSSPLETSRIPTPPNLEEATVIECLVRTPDIEADLDLTKSLSSLSEYSPERNINSKHVESGHQPSAESDLTATTTISSSLTNLHRAASYQLVFDVSDNEDDDTTEEPILNRASSCCNLTTPSINVIHRPSFLIPPKPVPQRHGYLNQLLPIQNDFSKLKSPRSATTATSAETSRAPTRPLIARTGFAIKVSHPAIQVDGKSASPHTPSAPASSPSISRPTRDFLSANDQQSPRLPSGIPIHAKKVSNSSGLRRRGIPLSIR</sequence>
<reference evidence="2 3" key="2">
    <citation type="submission" date="2018-11" db="EMBL/GenBank/DDBJ databases">
        <authorList>
            <consortium name="Pathogen Informatics"/>
        </authorList>
    </citation>
    <scope>NUCLEOTIDE SEQUENCE [LARGE SCALE GENOMIC DNA]</scope>
</reference>
<gene>
    <name evidence="2" type="ORF">TASK_LOCUS4992</name>
</gene>
<evidence type="ECO:0000313" key="2">
    <source>
        <dbReference type="EMBL" id="VDK34325.1"/>
    </source>
</evidence>
<keyword evidence="3" id="KW-1185">Reference proteome</keyword>
<dbReference type="AlphaFoldDB" id="A0A158R882"/>
<feature type="compositionally biased region" description="Low complexity" evidence="1">
    <location>
        <begin position="380"/>
        <end position="397"/>
    </location>
</feature>
<feature type="region of interest" description="Disordered" evidence="1">
    <location>
        <begin position="376"/>
        <end position="399"/>
    </location>
</feature>
<name>A0A158R882_TAEAS</name>
<feature type="compositionally biased region" description="Low complexity" evidence="1">
    <location>
        <begin position="420"/>
        <end position="437"/>
    </location>
</feature>
<accession>A0A158R882</accession>
<protein>
    <submittedName>
        <fullName evidence="4">NHR domain-containing protein</fullName>
    </submittedName>
</protein>
<evidence type="ECO:0000256" key="1">
    <source>
        <dbReference type="SAM" id="MobiDB-lite"/>
    </source>
</evidence>
<dbReference type="EMBL" id="UYRS01018384">
    <property type="protein sequence ID" value="VDK34325.1"/>
    <property type="molecule type" value="Genomic_DNA"/>
</dbReference>
<evidence type="ECO:0000313" key="3">
    <source>
        <dbReference type="Proteomes" id="UP000282613"/>
    </source>
</evidence>
<feature type="region of interest" description="Disordered" evidence="1">
    <location>
        <begin position="416"/>
        <end position="480"/>
    </location>
</feature>
<dbReference type="OrthoDB" id="6256966at2759"/>
<proteinExistence type="predicted"/>
<reference evidence="4" key="1">
    <citation type="submission" date="2016-04" db="UniProtKB">
        <authorList>
            <consortium name="WormBaseParasite"/>
        </authorList>
    </citation>
    <scope>IDENTIFICATION</scope>
</reference>
<dbReference type="WBParaSite" id="TASK_0000499101-mRNA-1">
    <property type="protein sequence ID" value="TASK_0000499101-mRNA-1"/>
    <property type="gene ID" value="TASK_0000499101"/>
</dbReference>